<evidence type="ECO:0000256" key="5">
    <source>
        <dbReference type="ARBA" id="ARBA00022989"/>
    </source>
</evidence>
<proteinExistence type="predicted"/>
<feature type="transmembrane region" description="Helical" evidence="7">
    <location>
        <begin position="162"/>
        <end position="178"/>
    </location>
</feature>
<evidence type="ECO:0000313" key="11">
    <source>
        <dbReference type="Proteomes" id="UP001387215"/>
    </source>
</evidence>
<dbReference type="SUPFAM" id="SSF90123">
    <property type="entry name" value="ABC transporter transmembrane region"/>
    <property type="match status" value="1"/>
</dbReference>
<evidence type="ECO:0000256" key="2">
    <source>
        <dbReference type="ARBA" id="ARBA00022692"/>
    </source>
</evidence>
<evidence type="ECO:0000256" key="4">
    <source>
        <dbReference type="ARBA" id="ARBA00022840"/>
    </source>
</evidence>
<dbReference type="InterPro" id="IPR003439">
    <property type="entry name" value="ABC_transporter-like_ATP-bd"/>
</dbReference>
<evidence type="ECO:0000256" key="1">
    <source>
        <dbReference type="ARBA" id="ARBA00004651"/>
    </source>
</evidence>
<evidence type="ECO:0000256" key="3">
    <source>
        <dbReference type="ARBA" id="ARBA00022741"/>
    </source>
</evidence>
<dbReference type="PROSITE" id="PS50893">
    <property type="entry name" value="ABC_TRANSPORTER_2"/>
    <property type="match status" value="1"/>
</dbReference>
<dbReference type="PANTHER" id="PTHR24221:SF203">
    <property type="entry name" value="ATP-BINDING_PERMEASE FUSION ABC TRANSPORTER-RELATED"/>
    <property type="match status" value="1"/>
</dbReference>
<dbReference type="EMBL" id="JBANDL010000002">
    <property type="protein sequence ID" value="MEI2456627.1"/>
    <property type="molecule type" value="Genomic_DNA"/>
</dbReference>
<keyword evidence="11" id="KW-1185">Reference proteome</keyword>
<dbReference type="RefSeq" id="WP_141233449.1">
    <property type="nucleotide sequence ID" value="NZ_JBANDL010000002.1"/>
</dbReference>
<comment type="subcellular location">
    <subcellularLocation>
        <location evidence="1">Cell membrane</location>
        <topology evidence="1">Multi-pass membrane protein</topology>
    </subcellularLocation>
</comment>
<dbReference type="Pfam" id="PF00664">
    <property type="entry name" value="ABC_membrane"/>
    <property type="match status" value="1"/>
</dbReference>
<feature type="transmembrane region" description="Helical" evidence="7">
    <location>
        <begin position="36"/>
        <end position="57"/>
    </location>
</feature>
<evidence type="ECO:0000259" key="9">
    <source>
        <dbReference type="PROSITE" id="PS50929"/>
    </source>
</evidence>
<feature type="domain" description="ABC transmembrane type-1" evidence="9">
    <location>
        <begin position="40"/>
        <end position="327"/>
    </location>
</feature>
<evidence type="ECO:0000313" key="10">
    <source>
        <dbReference type="EMBL" id="MEI2456627.1"/>
    </source>
</evidence>
<dbReference type="Proteomes" id="UP001387215">
    <property type="component" value="Unassembled WGS sequence"/>
</dbReference>
<dbReference type="Gene3D" id="1.20.1560.10">
    <property type="entry name" value="ABC transporter type 1, transmembrane domain"/>
    <property type="match status" value="1"/>
</dbReference>
<keyword evidence="5 7" id="KW-1133">Transmembrane helix</keyword>
<protein>
    <submittedName>
        <fullName evidence="10">ABC transporter ATP-binding protein</fullName>
    </submittedName>
</protein>
<name>A0ABU8D6I4_9GAMM</name>
<dbReference type="InterPro" id="IPR039421">
    <property type="entry name" value="Type_1_exporter"/>
</dbReference>
<accession>A0ABU8D6I4</accession>
<dbReference type="SMART" id="SM00382">
    <property type="entry name" value="AAA"/>
    <property type="match status" value="1"/>
</dbReference>
<dbReference type="PROSITE" id="PS00211">
    <property type="entry name" value="ABC_TRANSPORTER_1"/>
    <property type="match status" value="1"/>
</dbReference>
<gene>
    <name evidence="10" type="ORF">V2J18_18355</name>
</gene>
<dbReference type="Gene3D" id="3.40.50.300">
    <property type="entry name" value="P-loop containing nucleotide triphosphate hydrolases"/>
    <property type="match status" value="1"/>
</dbReference>
<keyword evidence="6 7" id="KW-0472">Membrane</keyword>
<evidence type="ECO:0000259" key="8">
    <source>
        <dbReference type="PROSITE" id="PS50893"/>
    </source>
</evidence>
<dbReference type="PROSITE" id="PS50929">
    <property type="entry name" value="ABC_TM1F"/>
    <property type="match status" value="1"/>
</dbReference>
<reference evidence="10 11" key="1">
    <citation type="submission" date="2024-02" db="EMBL/GenBank/DDBJ databases">
        <title>Lysobacter Genome Sequencing and Mining.</title>
        <authorList>
            <person name="Bierman J."/>
            <person name="Walker M.C."/>
        </authorList>
    </citation>
    <scope>NUCLEOTIDE SEQUENCE [LARGE SCALE GENOMIC DNA]</scope>
    <source>
        <strain evidence="10 11">PB6250</strain>
    </source>
</reference>
<dbReference type="PANTHER" id="PTHR24221">
    <property type="entry name" value="ATP-BINDING CASSETTE SUB-FAMILY B"/>
    <property type="match status" value="1"/>
</dbReference>
<feature type="transmembrane region" description="Helical" evidence="7">
    <location>
        <begin position="184"/>
        <end position="203"/>
    </location>
</feature>
<keyword evidence="2 7" id="KW-0812">Transmembrane</keyword>
<organism evidence="10 11">
    <name type="scientific">Lysobacter firmicutimachus</name>
    <dbReference type="NCBI Taxonomy" id="1792846"/>
    <lineage>
        <taxon>Bacteria</taxon>
        <taxon>Pseudomonadati</taxon>
        <taxon>Pseudomonadota</taxon>
        <taxon>Gammaproteobacteria</taxon>
        <taxon>Lysobacterales</taxon>
        <taxon>Lysobacteraceae</taxon>
        <taxon>Lysobacter</taxon>
    </lineage>
</organism>
<dbReference type="InterPro" id="IPR011527">
    <property type="entry name" value="ABC1_TM_dom"/>
</dbReference>
<sequence>MFRWFESLIDPFRPAPEAMPPRTVAAFYWHFIRQAWPVFAVLTVVGFFVAIVEVVMFDYLGKVVDLVNTTPAAELFARHGSELLWMAAVMLIARPLCLGLHDLLLNQTVHPSMTNLVRWQTHRYMLKQSMSFFQNDFAGRVANRIMQTGPSLRESTTQAFDALWYVVVYSGSAIYLFAQADAWLAAPLVAWIVVYIGLLRYFVPRVKQRSWRASDARSKLMGRIVDGYSNVATLKLFAHSRREEQYVAEAMLEQTQRSRDMTRMTTLMGVSITALNGLLIVGTCGLALWLWHRGAISVGAIALATGLVIRIHNMSGWIMWTVNGIFEDIGTVQDGIETISRPLTVVDRQDAQPLAVREGSVRFENVHFHYGQDSGLIADLDLTVKPGEKIGLVGPSGAGKSTLMNILLRLYDLERGRILIDGQDIAGVTQESLRSQIGVVTQDTSLLHRSIRDNLLYGRPDASEEEMFAAVRRARADEFIPRLIDGEGREGYDALVGERGVKLSGGQRQRIAIARVLLKNAPILILDEATSALDSEAEAAIQDSLETLMEGKTVIAIAHRLSTIARMDRLVVMDQGRIIETGTHEQLIARDGLYARLWKRQTGGFVAVEA</sequence>
<feature type="domain" description="ABC transporter" evidence="8">
    <location>
        <begin position="361"/>
        <end position="600"/>
    </location>
</feature>
<feature type="transmembrane region" description="Helical" evidence="7">
    <location>
        <begin position="267"/>
        <end position="288"/>
    </location>
</feature>
<keyword evidence="3" id="KW-0547">Nucleotide-binding</keyword>
<keyword evidence="4 10" id="KW-0067">ATP-binding</keyword>
<feature type="transmembrane region" description="Helical" evidence="7">
    <location>
        <begin position="83"/>
        <end position="105"/>
    </location>
</feature>
<dbReference type="InterPro" id="IPR017871">
    <property type="entry name" value="ABC_transporter-like_CS"/>
</dbReference>
<dbReference type="InterPro" id="IPR036640">
    <property type="entry name" value="ABC1_TM_sf"/>
</dbReference>
<dbReference type="SUPFAM" id="SSF52540">
    <property type="entry name" value="P-loop containing nucleoside triphosphate hydrolases"/>
    <property type="match status" value="1"/>
</dbReference>
<comment type="caution">
    <text evidence="10">The sequence shown here is derived from an EMBL/GenBank/DDBJ whole genome shotgun (WGS) entry which is preliminary data.</text>
</comment>
<dbReference type="Pfam" id="PF00005">
    <property type="entry name" value="ABC_tran"/>
    <property type="match status" value="1"/>
</dbReference>
<evidence type="ECO:0000256" key="6">
    <source>
        <dbReference type="ARBA" id="ARBA00023136"/>
    </source>
</evidence>
<feature type="transmembrane region" description="Helical" evidence="7">
    <location>
        <begin position="294"/>
        <end position="311"/>
    </location>
</feature>
<dbReference type="GO" id="GO:0005524">
    <property type="term" value="F:ATP binding"/>
    <property type="evidence" value="ECO:0007669"/>
    <property type="project" value="UniProtKB-KW"/>
</dbReference>
<dbReference type="InterPro" id="IPR003593">
    <property type="entry name" value="AAA+_ATPase"/>
</dbReference>
<dbReference type="InterPro" id="IPR027417">
    <property type="entry name" value="P-loop_NTPase"/>
</dbReference>
<evidence type="ECO:0000256" key="7">
    <source>
        <dbReference type="SAM" id="Phobius"/>
    </source>
</evidence>